<dbReference type="Gene3D" id="3.30.160.250">
    <property type="match status" value="1"/>
</dbReference>
<dbReference type="PANTHER" id="PTHR34504:SF4">
    <property type="entry name" value="ANTITOXIN HICB"/>
    <property type="match status" value="1"/>
</dbReference>
<evidence type="ECO:0000313" key="1">
    <source>
        <dbReference type="EMBL" id="OGG37584.1"/>
    </source>
</evidence>
<dbReference type="Proteomes" id="UP000176273">
    <property type="component" value="Unassembled WGS sequence"/>
</dbReference>
<sequence length="74" mass="8118">MNKREFTAVYQKRGRWIVAWVEEIPGVNSQGRTLKEARGNLKEALALVLEASRALASGKAVNARREPVSIAIAA</sequence>
<dbReference type="InterPro" id="IPR035069">
    <property type="entry name" value="TTHA1013/TTHA0281-like"/>
</dbReference>
<name>A0A1F6BKZ1_9BACT</name>
<proteinExistence type="predicted"/>
<reference evidence="1 2" key="1">
    <citation type="journal article" date="2016" name="Nat. Commun.">
        <title>Thousands of microbial genomes shed light on interconnected biogeochemical processes in an aquifer system.</title>
        <authorList>
            <person name="Anantharaman K."/>
            <person name="Brown C.T."/>
            <person name="Hug L.A."/>
            <person name="Sharon I."/>
            <person name="Castelle C.J."/>
            <person name="Probst A.J."/>
            <person name="Thomas B.C."/>
            <person name="Singh A."/>
            <person name="Wilkins M.J."/>
            <person name="Karaoz U."/>
            <person name="Brodie E.L."/>
            <person name="Williams K.H."/>
            <person name="Hubbard S.S."/>
            <person name="Banfield J.F."/>
        </authorList>
    </citation>
    <scope>NUCLEOTIDE SEQUENCE [LARGE SCALE GENOMIC DNA]</scope>
</reference>
<dbReference type="InterPro" id="IPR051404">
    <property type="entry name" value="TA_system_antitoxin"/>
</dbReference>
<dbReference type="STRING" id="1798468.A2110_01975"/>
<gene>
    <name evidence="1" type="ORF">A2110_01975</name>
</gene>
<protein>
    <recommendedName>
        <fullName evidence="3">HicB family protein</fullName>
    </recommendedName>
</protein>
<dbReference type="AlphaFoldDB" id="A0A1F6BKZ1"/>
<dbReference type="EMBL" id="MFKH01000008">
    <property type="protein sequence ID" value="OGG37584.1"/>
    <property type="molecule type" value="Genomic_DNA"/>
</dbReference>
<accession>A0A1F6BKZ1</accession>
<evidence type="ECO:0008006" key="3">
    <source>
        <dbReference type="Google" id="ProtNLM"/>
    </source>
</evidence>
<dbReference type="SUPFAM" id="SSF143100">
    <property type="entry name" value="TTHA1013/TTHA0281-like"/>
    <property type="match status" value="1"/>
</dbReference>
<comment type="caution">
    <text evidence="1">The sequence shown here is derived from an EMBL/GenBank/DDBJ whole genome shotgun (WGS) entry which is preliminary data.</text>
</comment>
<evidence type="ECO:0000313" key="2">
    <source>
        <dbReference type="Proteomes" id="UP000176273"/>
    </source>
</evidence>
<organism evidence="1 2">
    <name type="scientific">Candidatus Jorgensenbacteria bacterium GWA1_54_12</name>
    <dbReference type="NCBI Taxonomy" id="1798468"/>
    <lineage>
        <taxon>Bacteria</taxon>
        <taxon>Candidatus Joergenseniibacteriota</taxon>
    </lineage>
</organism>
<dbReference type="PANTHER" id="PTHR34504">
    <property type="entry name" value="ANTITOXIN HICB"/>
    <property type="match status" value="1"/>
</dbReference>